<evidence type="ECO:0000313" key="2">
    <source>
        <dbReference type="EMBL" id="CAK0898452.1"/>
    </source>
</evidence>
<dbReference type="EMBL" id="CAUYUJ010020474">
    <property type="protein sequence ID" value="CAK0898452.1"/>
    <property type="molecule type" value="Genomic_DNA"/>
</dbReference>
<feature type="region of interest" description="Disordered" evidence="1">
    <location>
        <begin position="1"/>
        <end position="61"/>
    </location>
</feature>
<accession>A0ABN9XFK2</accession>
<gene>
    <name evidence="2" type="ORF">PCOR1329_LOCUS76295</name>
</gene>
<evidence type="ECO:0000313" key="3">
    <source>
        <dbReference type="Proteomes" id="UP001189429"/>
    </source>
</evidence>
<feature type="region of interest" description="Disordered" evidence="1">
    <location>
        <begin position="79"/>
        <end position="138"/>
    </location>
</feature>
<evidence type="ECO:0000256" key="1">
    <source>
        <dbReference type="SAM" id="MobiDB-lite"/>
    </source>
</evidence>
<sequence length="250" mass="24605">MPCAPCPAPGVRSPPRAAGVRRSSPPGPRGPPPGPRPRPHRASWAGAQPPLAPMAAAGGLRGGLEVDPAAAVLAKLGLGPPRAAGAPRARAASAASRGSTAPPSPREPAWASGASSASGTESGGSLPPSPTEGAPRAAAPTLSLAELLAPPPAFPFPAAAEAPAPEASARAGCRCDPEAPPGLTAGPGAREHWAPICSGLASPMRIPSELDEDGGSGPALEPWFVPLPAGARRKQTCSGAPVKKRPLWAA</sequence>
<reference evidence="2" key="1">
    <citation type="submission" date="2023-10" db="EMBL/GenBank/DDBJ databases">
        <authorList>
            <person name="Chen Y."/>
            <person name="Shah S."/>
            <person name="Dougan E. K."/>
            <person name="Thang M."/>
            <person name="Chan C."/>
        </authorList>
    </citation>
    <scope>NUCLEOTIDE SEQUENCE [LARGE SCALE GENOMIC DNA]</scope>
</reference>
<keyword evidence="3" id="KW-1185">Reference proteome</keyword>
<feature type="compositionally biased region" description="Pro residues" evidence="1">
    <location>
        <begin position="25"/>
        <end position="36"/>
    </location>
</feature>
<feature type="compositionally biased region" description="Low complexity" evidence="1">
    <location>
        <begin position="79"/>
        <end position="101"/>
    </location>
</feature>
<dbReference type="Proteomes" id="UP001189429">
    <property type="component" value="Unassembled WGS sequence"/>
</dbReference>
<name>A0ABN9XFK2_9DINO</name>
<protein>
    <submittedName>
        <fullName evidence="2">Uncharacterized protein</fullName>
    </submittedName>
</protein>
<feature type="compositionally biased region" description="Low complexity" evidence="1">
    <location>
        <begin position="45"/>
        <end position="58"/>
    </location>
</feature>
<proteinExistence type="predicted"/>
<feature type="compositionally biased region" description="Low complexity" evidence="1">
    <location>
        <begin position="109"/>
        <end position="125"/>
    </location>
</feature>
<comment type="caution">
    <text evidence="2">The sequence shown here is derived from an EMBL/GenBank/DDBJ whole genome shotgun (WGS) entry which is preliminary data.</text>
</comment>
<organism evidence="2 3">
    <name type="scientific">Prorocentrum cordatum</name>
    <dbReference type="NCBI Taxonomy" id="2364126"/>
    <lineage>
        <taxon>Eukaryota</taxon>
        <taxon>Sar</taxon>
        <taxon>Alveolata</taxon>
        <taxon>Dinophyceae</taxon>
        <taxon>Prorocentrales</taxon>
        <taxon>Prorocentraceae</taxon>
        <taxon>Prorocentrum</taxon>
    </lineage>
</organism>